<proteinExistence type="inferred from homology"/>
<evidence type="ECO:0000313" key="4">
    <source>
        <dbReference type="EMBL" id="HDQ99137.1"/>
    </source>
</evidence>
<gene>
    <name evidence="4" type="ORF">ENN51_02470</name>
</gene>
<dbReference type="PANTHER" id="PTHR43736">
    <property type="entry name" value="ADP-RIBOSE PYROPHOSPHATASE"/>
    <property type="match status" value="1"/>
</dbReference>
<accession>A0A7V0T4P8</accession>
<dbReference type="AlphaFoldDB" id="A0A7V0T4P8"/>
<keyword evidence="1 2" id="KW-0378">Hydrolase</keyword>
<sequence>MTGPDGLGSSSREQTALPVALAAVFHGEDILLIRREREPFAGMWGLPGGKIRRGEHLDDAARRELREESGIESRFLKYCGAVTERVEEDGRLRAHYLLHVCRLAAETRRLASSAEGEMRWFCGASLDDESAQLIPSDRLMLERLVLTPGDRRFWRCVVSRFAEGYRVTEFSIGG</sequence>
<comment type="caution">
    <text evidence="4">The sequence shown here is derived from an EMBL/GenBank/DDBJ whole genome shotgun (WGS) entry which is preliminary data.</text>
</comment>
<evidence type="ECO:0000259" key="3">
    <source>
        <dbReference type="PROSITE" id="PS51462"/>
    </source>
</evidence>
<dbReference type="Pfam" id="PF00293">
    <property type="entry name" value="NUDIX"/>
    <property type="match status" value="1"/>
</dbReference>
<dbReference type="InterPro" id="IPR020084">
    <property type="entry name" value="NUDIX_hydrolase_CS"/>
</dbReference>
<dbReference type="InterPro" id="IPR015797">
    <property type="entry name" value="NUDIX_hydrolase-like_dom_sf"/>
</dbReference>
<dbReference type="SUPFAM" id="SSF55811">
    <property type="entry name" value="Nudix"/>
    <property type="match status" value="1"/>
</dbReference>
<dbReference type="PROSITE" id="PS51462">
    <property type="entry name" value="NUDIX"/>
    <property type="match status" value="1"/>
</dbReference>
<dbReference type="Proteomes" id="UP000885672">
    <property type="component" value="Unassembled WGS sequence"/>
</dbReference>
<name>A0A7V0T4P8_UNCW3</name>
<comment type="similarity">
    <text evidence="2">Belongs to the Nudix hydrolase family.</text>
</comment>
<organism evidence="4">
    <name type="scientific">candidate division WOR-3 bacterium</name>
    <dbReference type="NCBI Taxonomy" id="2052148"/>
    <lineage>
        <taxon>Bacteria</taxon>
        <taxon>Bacteria division WOR-3</taxon>
    </lineage>
</organism>
<feature type="domain" description="Nudix hydrolase" evidence="3">
    <location>
        <begin position="15"/>
        <end position="146"/>
    </location>
</feature>
<dbReference type="InterPro" id="IPR000086">
    <property type="entry name" value="NUDIX_hydrolase_dom"/>
</dbReference>
<dbReference type="PRINTS" id="PR00502">
    <property type="entry name" value="NUDIXFAMILY"/>
</dbReference>
<dbReference type="EMBL" id="DSBX01000095">
    <property type="protein sequence ID" value="HDQ99137.1"/>
    <property type="molecule type" value="Genomic_DNA"/>
</dbReference>
<dbReference type="InterPro" id="IPR020476">
    <property type="entry name" value="Nudix_hydrolase"/>
</dbReference>
<dbReference type="PANTHER" id="PTHR43736:SF1">
    <property type="entry name" value="DIHYDRONEOPTERIN TRIPHOSPHATE DIPHOSPHATASE"/>
    <property type="match status" value="1"/>
</dbReference>
<evidence type="ECO:0000256" key="2">
    <source>
        <dbReference type="RuleBase" id="RU003476"/>
    </source>
</evidence>
<reference evidence="4" key="1">
    <citation type="journal article" date="2020" name="mSystems">
        <title>Genome- and Community-Level Interaction Insights into Carbon Utilization and Element Cycling Functions of Hydrothermarchaeota in Hydrothermal Sediment.</title>
        <authorList>
            <person name="Zhou Z."/>
            <person name="Liu Y."/>
            <person name="Xu W."/>
            <person name="Pan J."/>
            <person name="Luo Z.H."/>
            <person name="Li M."/>
        </authorList>
    </citation>
    <scope>NUCLEOTIDE SEQUENCE [LARGE SCALE GENOMIC DNA]</scope>
    <source>
        <strain evidence="4">SpSt-1182</strain>
    </source>
</reference>
<evidence type="ECO:0000256" key="1">
    <source>
        <dbReference type="ARBA" id="ARBA00022801"/>
    </source>
</evidence>
<protein>
    <submittedName>
        <fullName evidence="4">NUDIX domain-containing protein</fullName>
    </submittedName>
</protein>
<dbReference type="GO" id="GO:0016787">
    <property type="term" value="F:hydrolase activity"/>
    <property type="evidence" value="ECO:0007669"/>
    <property type="project" value="UniProtKB-KW"/>
</dbReference>
<dbReference type="Gene3D" id="3.90.79.10">
    <property type="entry name" value="Nucleoside Triphosphate Pyrophosphohydrolase"/>
    <property type="match status" value="1"/>
</dbReference>
<dbReference type="PROSITE" id="PS00893">
    <property type="entry name" value="NUDIX_BOX"/>
    <property type="match status" value="1"/>
</dbReference>